<accession>A0ABQ9ZQB8</accession>
<evidence type="ECO:0000256" key="1">
    <source>
        <dbReference type="SAM" id="MobiDB-lite"/>
    </source>
</evidence>
<comment type="caution">
    <text evidence="2">The sequence shown here is derived from an EMBL/GenBank/DDBJ whole genome shotgun (WGS) entry which is preliminary data.</text>
</comment>
<organism evidence="2 3">
    <name type="scientific">Daphnia magna</name>
    <dbReference type="NCBI Taxonomy" id="35525"/>
    <lineage>
        <taxon>Eukaryota</taxon>
        <taxon>Metazoa</taxon>
        <taxon>Ecdysozoa</taxon>
        <taxon>Arthropoda</taxon>
        <taxon>Crustacea</taxon>
        <taxon>Branchiopoda</taxon>
        <taxon>Diplostraca</taxon>
        <taxon>Cladocera</taxon>
        <taxon>Anomopoda</taxon>
        <taxon>Daphniidae</taxon>
        <taxon>Daphnia</taxon>
    </lineage>
</organism>
<feature type="compositionally biased region" description="Polar residues" evidence="1">
    <location>
        <begin position="18"/>
        <end position="35"/>
    </location>
</feature>
<proteinExistence type="predicted"/>
<evidence type="ECO:0000313" key="3">
    <source>
        <dbReference type="Proteomes" id="UP001234178"/>
    </source>
</evidence>
<gene>
    <name evidence="2" type="ORF">OUZ56_030112</name>
</gene>
<protein>
    <submittedName>
        <fullName evidence="2">Uncharacterized protein</fullName>
    </submittedName>
</protein>
<evidence type="ECO:0000313" key="2">
    <source>
        <dbReference type="EMBL" id="KAK4015122.1"/>
    </source>
</evidence>
<dbReference type="Proteomes" id="UP001234178">
    <property type="component" value="Unassembled WGS sequence"/>
</dbReference>
<reference evidence="2 3" key="1">
    <citation type="journal article" date="2023" name="Nucleic Acids Res.">
        <title>The hologenome of Daphnia magna reveals possible DNA methylation and microbiome-mediated evolution of the host genome.</title>
        <authorList>
            <person name="Chaturvedi A."/>
            <person name="Li X."/>
            <person name="Dhandapani V."/>
            <person name="Marshall H."/>
            <person name="Kissane S."/>
            <person name="Cuenca-Cambronero M."/>
            <person name="Asole G."/>
            <person name="Calvet F."/>
            <person name="Ruiz-Romero M."/>
            <person name="Marangio P."/>
            <person name="Guigo R."/>
            <person name="Rago D."/>
            <person name="Mirbahai L."/>
            <person name="Eastwood N."/>
            <person name="Colbourne J.K."/>
            <person name="Zhou J."/>
            <person name="Mallon E."/>
            <person name="Orsini L."/>
        </authorList>
    </citation>
    <scope>NUCLEOTIDE SEQUENCE [LARGE SCALE GENOMIC DNA]</scope>
    <source>
        <strain evidence="2">LRV0_1</strain>
    </source>
</reference>
<dbReference type="EMBL" id="JAOYFB010000005">
    <property type="protein sequence ID" value="KAK4015122.1"/>
    <property type="molecule type" value="Genomic_DNA"/>
</dbReference>
<name>A0ABQ9ZQB8_9CRUS</name>
<sequence length="69" mass="7347">MANDSEQVEDGRPVAIKSSATTNGNGSQEPSPTLQVPSIIPSIKVIKVVFTCSQPTVCLHFRPPSGHLF</sequence>
<feature type="region of interest" description="Disordered" evidence="1">
    <location>
        <begin position="1"/>
        <end position="35"/>
    </location>
</feature>
<keyword evidence="3" id="KW-1185">Reference proteome</keyword>